<gene>
    <name evidence="2" type="ORF">OCV63_10835</name>
</gene>
<feature type="transmembrane region" description="Helical" evidence="1">
    <location>
        <begin position="385"/>
        <end position="417"/>
    </location>
</feature>
<accession>A0ABT2RZF0</accession>
<dbReference type="Pfam" id="PF09913">
    <property type="entry name" value="DUF2142"/>
    <property type="match status" value="1"/>
</dbReference>
<organism evidence="2 3">
    <name type="scientific">Laedolimicola ammoniilytica</name>
    <dbReference type="NCBI Taxonomy" id="2981771"/>
    <lineage>
        <taxon>Bacteria</taxon>
        <taxon>Bacillati</taxon>
        <taxon>Bacillota</taxon>
        <taxon>Clostridia</taxon>
        <taxon>Lachnospirales</taxon>
        <taxon>Lachnospiraceae</taxon>
        <taxon>Laedolimicola</taxon>
    </lineage>
</organism>
<keyword evidence="3" id="KW-1185">Reference proteome</keyword>
<evidence type="ECO:0000313" key="2">
    <source>
        <dbReference type="EMBL" id="MCU6697390.1"/>
    </source>
</evidence>
<comment type="caution">
    <text evidence="2">The sequence shown here is derived from an EMBL/GenBank/DDBJ whole genome shotgun (WGS) entry which is preliminary data.</text>
</comment>
<dbReference type="EMBL" id="JAOQKC010000013">
    <property type="protein sequence ID" value="MCU6697390.1"/>
    <property type="molecule type" value="Genomic_DNA"/>
</dbReference>
<keyword evidence="1" id="KW-0812">Transmembrane</keyword>
<feature type="transmembrane region" description="Helical" evidence="1">
    <location>
        <begin position="218"/>
        <end position="236"/>
    </location>
</feature>
<feature type="transmembrane region" description="Helical" evidence="1">
    <location>
        <begin position="584"/>
        <end position="603"/>
    </location>
</feature>
<dbReference type="RefSeq" id="WP_158363815.1">
    <property type="nucleotide sequence ID" value="NZ_JAOQKC010000013.1"/>
</dbReference>
<evidence type="ECO:0000256" key="1">
    <source>
        <dbReference type="SAM" id="Phobius"/>
    </source>
</evidence>
<feature type="transmembrane region" description="Helical" evidence="1">
    <location>
        <begin position="179"/>
        <end position="198"/>
    </location>
</feature>
<keyword evidence="1" id="KW-0472">Membrane</keyword>
<feature type="transmembrane region" description="Helical" evidence="1">
    <location>
        <begin position="615"/>
        <end position="635"/>
    </location>
</feature>
<dbReference type="Proteomes" id="UP001652461">
    <property type="component" value="Unassembled WGS sequence"/>
</dbReference>
<protein>
    <submittedName>
        <fullName evidence="2">DUF2142 domain-containing protein</fullName>
    </submittedName>
</protein>
<evidence type="ECO:0000313" key="3">
    <source>
        <dbReference type="Proteomes" id="UP001652461"/>
    </source>
</evidence>
<reference evidence="2 3" key="1">
    <citation type="journal article" date="2021" name="ISME Commun">
        <title>Automated analysis of genomic sequences facilitates high-throughput and comprehensive description of bacteria.</title>
        <authorList>
            <person name="Hitch T.C.A."/>
        </authorList>
    </citation>
    <scope>NUCLEOTIDE SEQUENCE [LARGE SCALE GENOMIC DNA]</scope>
    <source>
        <strain evidence="2 3">Sanger_04</strain>
    </source>
</reference>
<keyword evidence="1" id="KW-1133">Transmembrane helix</keyword>
<feature type="transmembrane region" description="Helical" evidence="1">
    <location>
        <begin position="429"/>
        <end position="449"/>
    </location>
</feature>
<feature type="transmembrane region" description="Helical" evidence="1">
    <location>
        <begin position="305"/>
        <end position="322"/>
    </location>
</feature>
<sequence>MCYQSFCWIKKHTVLTVLLVLWVGLLLVPPTVLTAVRVDFADSGYERAEQLKVLTSRSDTTIPFSGLRTTYGKTGQSRIYFFDPIYRKDSYIRRLDPIDTEYEEPLGIRSITITCNGVKSFTLTGEEILTYFTLNDQVEVADSSPKVLTLTITGGDSQLFPTAEFRGRYVRTARQSARLGVLFLGMAGAIFYGLSLIYGKIRKTPPENRWMDRADMCLILVAACTLILMTLTAFYGDHRLNPDEWESRDAVRYYEEHNVPPDVRDGDVSATIGTYGTTRLSEKTPYYLYAGKLACLVNLPHEERLFGLSLGFLLFGLVIWNLRKNRYLTAVVFLTPQVWYLFSYGTSDALDYLMAVLVLYQLTKPDSMLHGMLRRKFSPKELWRYLLVGLLFGHILTAKANYYVILIYAFFMLLIPLAQAEKAERKGLFGKYCLILLFTALLPAARLGFDFWHYGLEKSRIILEMRGQRAIHELNPLMDKSGWNWYFHMREQGVSFRDFLMNYGLFGSLFRSFTGLYGGMKIQTPGRYYLVMGGLYVVLYLMTGYAVRKNGGKAGIWKWLLLHGTAAVSLLLVFYNAYCVDFQPQGRYLFPVLIFMAHGISLDGKLTKTRWYNQLLCMTALLGLYSFAAGVPQIWQL</sequence>
<feature type="transmembrane region" description="Helical" evidence="1">
    <location>
        <begin position="526"/>
        <end position="547"/>
    </location>
</feature>
<proteinExistence type="predicted"/>
<feature type="transmembrane region" description="Helical" evidence="1">
    <location>
        <begin position="559"/>
        <end position="578"/>
    </location>
</feature>
<name>A0ABT2RZF0_9FIRM</name>
<dbReference type="InterPro" id="IPR018674">
    <property type="entry name" value="DUF2142_membrane"/>
</dbReference>